<accession>A0ABR1CQU2</accession>
<sequence>MSYVRSFVRSFGHSHGGGVAPGARVLSAVPPPIAANCCPAGWHRAKYEALSPSTSRPHSVQCSRSSSSHLNAAVRSTSCSVFGVRCSSTTMTTTS</sequence>
<comment type="caution">
    <text evidence="1">The sequence shown here is derived from an EMBL/GenBank/DDBJ whole genome shotgun (WGS) entry which is preliminary data.</text>
</comment>
<dbReference type="Proteomes" id="UP001303046">
    <property type="component" value="Unassembled WGS sequence"/>
</dbReference>
<protein>
    <submittedName>
        <fullName evidence="1">Uncharacterized protein</fullName>
    </submittedName>
</protein>
<gene>
    <name evidence="1" type="primary">Necator_chrIII.g9408</name>
    <name evidence="1" type="ORF">RB195_008643</name>
</gene>
<keyword evidence="2" id="KW-1185">Reference proteome</keyword>
<reference evidence="1 2" key="1">
    <citation type="submission" date="2023-08" db="EMBL/GenBank/DDBJ databases">
        <title>A Necator americanus chromosomal reference genome.</title>
        <authorList>
            <person name="Ilik V."/>
            <person name="Petrzelkova K.J."/>
            <person name="Pardy F."/>
            <person name="Fuh T."/>
            <person name="Niatou-Singa F.S."/>
            <person name="Gouil Q."/>
            <person name="Baker L."/>
            <person name="Ritchie M.E."/>
            <person name="Jex A.R."/>
            <person name="Gazzola D."/>
            <person name="Li H."/>
            <person name="Toshio Fujiwara R."/>
            <person name="Zhan B."/>
            <person name="Aroian R.V."/>
            <person name="Pafco B."/>
            <person name="Schwarz E.M."/>
        </authorList>
    </citation>
    <scope>NUCLEOTIDE SEQUENCE [LARGE SCALE GENOMIC DNA]</scope>
    <source>
        <strain evidence="1 2">Aroian</strain>
        <tissue evidence="1">Whole animal</tissue>
    </source>
</reference>
<evidence type="ECO:0000313" key="2">
    <source>
        <dbReference type="Proteomes" id="UP001303046"/>
    </source>
</evidence>
<organism evidence="1 2">
    <name type="scientific">Necator americanus</name>
    <name type="common">Human hookworm</name>
    <dbReference type="NCBI Taxonomy" id="51031"/>
    <lineage>
        <taxon>Eukaryota</taxon>
        <taxon>Metazoa</taxon>
        <taxon>Ecdysozoa</taxon>
        <taxon>Nematoda</taxon>
        <taxon>Chromadorea</taxon>
        <taxon>Rhabditida</taxon>
        <taxon>Rhabditina</taxon>
        <taxon>Rhabditomorpha</taxon>
        <taxon>Strongyloidea</taxon>
        <taxon>Ancylostomatidae</taxon>
        <taxon>Bunostominae</taxon>
        <taxon>Necator</taxon>
    </lineage>
</organism>
<name>A0ABR1CQU2_NECAM</name>
<proteinExistence type="predicted"/>
<evidence type="ECO:0000313" key="1">
    <source>
        <dbReference type="EMBL" id="KAK6740296.1"/>
    </source>
</evidence>
<dbReference type="EMBL" id="JAVFWL010000003">
    <property type="protein sequence ID" value="KAK6740296.1"/>
    <property type="molecule type" value="Genomic_DNA"/>
</dbReference>